<accession>A0A848J0A4</accession>
<name>A0A848J0A4_9BACT</name>
<keyword evidence="6" id="KW-1185">Reference proteome</keyword>
<feature type="domain" description="Exonuclease" evidence="4">
    <location>
        <begin position="40"/>
        <end position="215"/>
    </location>
</feature>
<dbReference type="GO" id="GO:0008408">
    <property type="term" value="F:3'-5' exonuclease activity"/>
    <property type="evidence" value="ECO:0007669"/>
    <property type="project" value="TreeGrafter"/>
</dbReference>
<dbReference type="Pfam" id="PF00929">
    <property type="entry name" value="RNase_T"/>
    <property type="match status" value="1"/>
</dbReference>
<dbReference type="InterPro" id="IPR012337">
    <property type="entry name" value="RNaseH-like_sf"/>
</dbReference>
<dbReference type="SMART" id="SM00479">
    <property type="entry name" value="EXOIII"/>
    <property type="match status" value="1"/>
</dbReference>
<reference evidence="5 6" key="1">
    <citation type="submission" date="2020-04" db="EMBL/GenBank/DDBJ databases">
        <title>Flammeovirgaceae bacterium KN852 isolated from deep sea.</title>
        <authorList>
            <person name="Zhang D.-C."/>
        </authorList>
    </citation>
    <scope>NUCLEOTIDE SEQUENCE [LARGE SCALE GENOMIC DNA]</scope>
    <source>
        <strain evidence="5 6">KN852</strain>
    </source>
</reference>
<dbReference type="GO" id="GO:0006259">
    <property type="term" value="P:DNA metabolic process"/>
    <property type="evidence" value="ECO:0007669"/>
    <property type="project" value="UniProtKB-ARBA"/>
</dbReference>
<dbReference type="InterPro" id="IPR013520">
    <property type="entry name" value="Ribonucl_H"/>
</dbReference>
<keyword evidence="2" id="KW-0378">Hydrolase</keyword>
<dbReference type="Gene3D" id="3.30.420.10">
    <property type="entry name" value="Ribonuclease H-like superfamily/Ribonuclease H"/>
    <property type="match status" value="1"/>
</dbReference>
<dbReference type="CDD" id="cd06127">
    <property type="entry name" value="DEDDh"/>
    <property type="match status" value="1"/>
</dbReference>
<dbReference type="GO" id="GO:0005829">
    <property type="term" value="C:cytosol"/>
    <property type="evidence" value="ECO:0007669"/>
    <property type="project" value="TreeGrafter"/>
</dbReference>
<evidence type="ECO:0000256" key="1">
    <source>
        <dbReference type="ARBA" id="ARBA00022722"/>
    </source>
</evidence>
<evidence type="ECO:0000313" key="6">
    <source>
        <dbReference type="Proteomes" id="UP000559010"/>
    </source>
</evidence>
<dbReference type="EMBL" id="JABBNU010000003">
    <property type="protein sequence ID" value="NMM47980.1"/>
    <property type="molecule type" value="Genomic_DNA"/>
</dbReference>
<dbReference type="PANTHER" id="PTHR30231">
    <property type="entry name" value="DNA POLYMERASE III SUBUNIT EPSILON"/>
    <property type="match status" value="1"/>
</dbReference>
<dbReference type="RefSeq" id="WP_169679044.1">
    <property type="nucleotide sequence ID" value="NZ_JABBNU010000003.1"/>
</dbReference>
<protein>
    <submittedName>
        <fullName evidence="5">3'-5' exonuclease</fullName>
    </submittedName>
</protein>
<proteinExistence type="predicted"/>
<gene>
    <name evidence="5" type="ORF">HH304_06175</name>
</gene>
<organism evidence="5 6">
    <name type="scientific">Marinigracilibium pacificum</name>
    <dbReference type="NCBI Taxonomy" id="2729599"/>
    <lineage>
        <taxon>Bacteria</taxon>
        <taxon>Pseudomonadati</taxon>
        <taxon>Bacteroidota</taxon>
        <taxon>Cytophagia</taxon>
        <taxon>Cytophagales</taxon>
        <taxon>Flammeovirgaceae</taxon>
        <taxon>Marinigracilibium</taxon>
    </lineage>
</organism>
<dbReference type="PANTHER" id="PTHR30231:SF4">
    <property type="entry name" value="PROTEIN NEN2"/>
    <property type="match status" value="1"/>
</dbReference>
<keyword evidence="3 5" id="KW-0269">Exonuclease</keyword>
<evidence type="ECO:0000259" key="4">
    <source>
        <dbReference type="SMART" id="SM00479"/>
    </source>
</evidence>
<dbReference type="Proteomes" id="UP000559010">
    <property type="component" value="Unassembled WGS sequence"/>
</dbReference>
<dbReference type="AlphaFoldDB" id="A0A848J0A4"/>
<evidence type="ECO:0000256" key="3">
    <source>
        <dbReference type="ARBA" id="ARBA00022839"/>
    </source>
</evidence>
<dbReference type="SUPFAM" id="SSF53098">
    <property type="entry name" value="Ribonuclease H-like"/>
    <property type="match status" value="1"/>
</dbReference>
<evidence type="ECO:0000313" key="5">
    <source>
        <dbReference type="EMBL" id="NMM47980.1"/>
    </source>
</evidence>
<dbReference type="InterPro" id="IPR036397">
    <property type="entry name" value="RNaseH_sf"/>
</dbReference>
<keyword evidence="1" id="KW-0540">Nuclease</keyword>
<evidence type="ECO:0000256" key="2">
    <source>
        <dbReference type="ARBA" id="ARBA00022801"/>
    </source>
</evidence>
<comment type="caution">
    <text evidence="5">The sequence shown here is derived from an EMBL/GenBank/DDBJ whole genome shotgun (WGS) entry which is preliminary data.</text>
</comment>
<sequence length="215" mass="24338">MLKFLKNILGINNDNRESLSKDALDYLELFSTNNSSPKNQFVVLDTETTGLDTSKDNIISFGAVKIQDQKIVLKDSIYLFILPEKELNKQEESAIVHGLSQKEVTDFGISEYEAAKQILKFISNYTIIAHHAAFDIKMINNLIYKNLGIKIKNNSIDTFDLAVKKDFGRLNNVNFNPANYSLDKLLSKYNIPPYDRHNALGDSILTAKLFLILTS</sequence>
<dbReference type="GO" id="GO:0003676">
    <property type="term" value="F:nucleic acid binding"/>
    <property type="evidence" value="ECO:0007669"/>
    <property type="project" value="InterPro"/>
</dbReference>